<dbReference type="AlphaFoldDB" id="A0AAU8LRM3"/>
<dbReference type="KEGG" id="eaj:Q3M24_16760"/>
<name>A0AAU8LRM3_9BACT</name>
<organism evidence="1">
    <name type="scientific">Candidatus Electrothrix aestuarii</name>
    <dbReference type="NCBI Taxonomy" id="3062594"/>
    <lineage>
        <taxon>Bacteria</taxon>
        <taxon>Pseudomonadati</taxon>
        <taxon>Thermodesulfobacteriota</taxon>
        <taxon>Desulfobulbia</taxon>
        <taxon>Desulfobulbales</taxon>
        <taxon>Desulfobulbaceae</taxon>
        <taxon>Candidatus Electrothrix</taxon>
    </lineage>
</organism>
<gene>
    <name evidence="1" type="ORF">Q3M24_16760</name>
</gene>
<evidence type="ECO:0000313" key="1">
    <source>
        <dbReference type="EMBL" id="XCN71942.1"/>
    </source>
</evidence>
<proteinExistence type="predicted"/>
<reference evidence="1" key="1">
    <citation type="journal article" date="2024" name="Syst. Appl. Microbiol.">
        <title>First single-strain enrichments of Electrothrix cable bacteria, description of E. aestuarii sp. nov. and E. rattekaaiensis sp. nov., and proposal of a cable bacteria taxonomy following the rules of the SeqCode.</title>
        <authorList>
            <person name="Plum-Jensen L.E."/>
            <person name="Schramm A."/>
            <person name="Marshall I.P.G."/>
        </authorList>
    </citation>
    <scope>NUCLEOTIDE SEQUENCE</scope>
    <source>
        <strain evidence="1">Rat1</strain>
    </source>
</reference>
<dbReference type="EMBL" id="CP159373">
    <property type="protein sequence ID" value="XCN71942.1"/>
    <property type="molecule type" value="Genomic_DNA"/>
</dbReference>
<sequence length="80" mass="8526">MYTPEMSSIAAAWCNANHVECSTPRVCSITAVKCVVNSVEFIITQELVIIARPNAPKATASASLLLANIRENSVPPKAVI</sequence>
<accession>A0AAU8LRM3</accession>
<protein>
    <submittedName>
        <fullName evidence="1">Uncharacterized protein</fullName>
    </submittedName>
</protein>
<reference evidence="1" key="2">
    <citation type="submission" date="2024-06" db="EMBL/GenBank/DDBJ databases">
        <authorList>
            <person name="Plum-Jensen L.E."/>
            <person name="Schramm A."/>
            <person name="Marshall I.P.G."/>
        </authorList>
    </citation>
    <scope>NUCLEOTIDE SEQUENCE</scope>
    <source>
        <strain evidence="1">Rat1</strain>
    </source>
</reference>